<dbReference type="KEGG" id="psti:SOO65_01230"/>
<dbReference type="Pfam" id="PF03739">
    <property type="entry name" value="LptF_LptG"/>
    <property type="match status" value="1"/>
</dbReference>
<accession>A0AAX4HQB6</accession>
<feature type="transmembrane region" description="Helical" evidence="6">
    <location>
        <begin position="277"/>
        <end position="296"/>
    </location>
</feature>
<evidence type="ECO:0000313" key="8">
    <source>
        <dbReference type="Proteomes" id="UP001324634"/>
    </source>
</evidence>
<dbReference type="GO" id="GO:0043190">
    <property type="term" value="C:ATP-binding cassette (ABC) transporter complex"/>
    <property type="evidence" value="ECO:0007669"/>
    <property type="project" value="TreeGrafter"/>
</dbReference>
<feature type="transmembrane region" description="Helical" evidence="6">
    <location>
        <begin position="308"/>
        <end position="328"/>
    </location>
</feature>
<dbReference type="PANTHER" id="PTHR33529">
    <property type="entry name" value="SLR0882 PROTEIN-RELATED"/>
    <property type="match status" value="1"/>
</dbReference>
<evidence type="ECO:0000313" key="7">
    <source>
        <dbReference type="EMBL" id="WPU65363.1"/>
    </source>
</evidence>
<evidence type="ECO:0000256" key="2">
    <source>
        <dbReference type="ARBA" id="ARBA00022475"/>
    </source>
</evidence>
<proteinExistence type="predicted"/>
<dbReference type="InterPro" id="IPR005495">
    <property type="entry name" value="LptG/LptF_permease"/>
</dbReference>
<protein>
    <submittedName>
        <fullName evidence="7">LptF/LptG family permease</fullName>
    </submittedName>
</protein>
<keyword evidence="4 6" id="KW-1133">Transmembrane helix</keyword>
<dbReference type="GO" id="GO:0015920">
    <property type="term" value="P:lipopolysaccharide transport"/>
    <property type="evidence" value="ECO:0007669"/>
    <property type="project" value="TreeGrafter"/>
</dbReference>
<dbReference type="RefSeq" id="WP_321395687.1">
    <property type="nucleotide sequence ID" value="NZ_CP139487.1"/>
</dbReference>
<dbReference type="PANTHER" id="PTHR33529:SF6">
    <property type="entry name" value="YJGP_YJGQ FAMILY PERMEASE"/>
    <property type="match status" value="1"/>
</dbReference>
<evidence type="ECO:0000256" key="3">
    <source>
        <dbReference type="ARBA" id="ARBA00022692"/>
    </source>
</evidence>
<evidence type="ECO:0000256" key="1">
    <source>
        <dbReference type="ARBA" id="ARBA00004651"/>
    </source>
</evidence>
<dbReference type="Proteomes" id="UP001324634">
    <property type="component" value="Chromosome"/>
</dbReference>
<evidence type="ECO:0000256" key="6">
    <source>
        <dbReference type="SAM" id="Phobius"/>
    </source>
</evidence>
<name>A0AAX4HQB6_9BACT</name>
<reference evidence="7 8" key="1">
    <citation type="submission" date="2023-11" db="EMBL/GenBank/DDBJ databases">
        <title>Peredibacter starrii A3.12.</title>
        <authorList>
            <person name="Mitchell R.J."/>
        </authorList>
    </citation>
    <scope>NUCLEOTIDE SEQUENCE [LARGE SCALE GENOMIC DNA]</scope>
    <source>
        <strain evidence="7 8">A3.12</strain>
    </source>
</reference>
<keyword evidence="5 6" id="KW-0472">Membrane</keyword>
<dbReference type="EMBL" id="CP139487">
    <property type="protein sequence ID" value="WPU65363.1"/>
    <property type="molecule type" value="Genomic_DNA"/>
</dbReference>
<sequence length="363" mass="41210">MILSNLIIKQWFKSLIAAVTVLFLLISTADLINGFLQGKDAMRVLLEYSLKMPDLMGKMFPICCLVATLFSLNNLKAHAELIAILAAGYSYRRIYFLVGACALTMVGLQFLNLGFVEPYANKVKRQEIQKSRKSEGKYLTRSSIEGGRFWYKSQNYFASFGFFDRKSNVLQDVEIYYFTENHTSSKILKAQKASFISEGKWLLTNVTELSGLSTPTFPMQTTKPEITMSLNENPDDFGEFEADLTTLNFFKLNQFIKRMSRTGINISEYEIILMNKVFLSFVCLVFALIPVSTIFNPNRRSDSFGKNVVLTLLVTVLFWVLYSGAVAYGNSGAVAPWLATGIVPLLFFSYVLFTFWKHRKLSI</sequence>
<feature type="transmembrane region" description="Helical" evidence="6">
    <location>
        <begin position="334"/>
        <end position="356"/>
    </location>
</feature>
<feature type="transmembrane region" description="Helical" evidence="6">
    <location>
        <begin position="94"/>
        <end position="116"/>
    </location>
</feature>
<evidence type="ECO:0000256" key="4">
    <source>
        <dbReference type="ARBA" id="ARBA00022989"/>
    </source>
</evidence>
<keyword evidence="2" id="KW-1003">Cell membrane</keyword>
<keyword evidence="3 6" id="KW-0812">Transmembrane</keyword>
<gene>
    <name evidence="7" type="ORF">SOO65_01230</name>
</gene>
<organism evidence="7 8">
    <name type="scientific">Peredibacter starrii</name>
    <dbReference type="NCBI Taxonomy" id="28202"/>
    <lineage>
        <taxon>Bacteria</taxon>
        <taxon>Pseudomonadati</taxon>
        <taxon>Bdellovibrionota</taxon>
        <taxon>Bacteriovoracia</taxon>
        <taxon>Bacteriovoracales</taxon>
        <taxon>Bacteriovoracaceae</taxon>
        <taxon>Peredibacter</taxon>
    </lineage>
</organism>
<dbReference type="AlphaFoldDB" id="A0AAX4HQB6"/>
<feature type="transmembrane region" description="Helical" evidence="6">
    <location>
        <begin position="55"/>
        <end position="73"/>
    </location>
</feature>
<comment type="subcellular location">
    <subcellularLocation>
        <location evidence="1">Cell membrane</location>
        <topology evidence="1">Multi-pass membrane protein</topology>
    </subcellularLocation>
</comment>
<keyword evidence="8" id="KW-1185">Reference proteome</keyword>
<evidence type="ECO:0000256" key="5">
    <source>
        <dbReference type="ARBA" id="ARBA00023136"/>
    </source>
</evidence>